<dbReference type="SUPFAM" id="SSF48452">
    <property type="entry name" value="TPR-like"/>
    <property type="match status" value="1"/>
</dbReference>
<dbReference type="Gene3D" id="1.25.40.10">
    <property type="entry name" value="Tetratricopeptide repeat domain"/>
    <property type="match status" value="2"/>
</dbReference>
<dbReference type="STRING" id="416450.A0A1V6PH63"/>
<organism evidence="5 6">
    <name type="scientific">Penicillium antarcticum</name>
    <dbReference type="NCBI Taxonomy" id="416450"/>
    <lineage>
        <taxon>Eukaryota</taxon>
        <taxon>Fungi</taxon>
        <taxon>Dikarya</taxon>
        <taxon>Ascomycota</taxon>
        <taxon>Pezizomycotina</taxon>
        <taxon>Eurotiomycetes</taxon>
        <taxon>Eurotiomycetidae</taxon>
        <taxon>Eurotiales</taxon>
        <taxon>Aspergillaceae</taxon>
        <taxon>Penicillium</taxon>
    </lineage>
</organism>
<dbReference type="InterPro" id="IPR012337">
    <property type="entry name" value="RNaseH-like_sf"/>
</dbReference>
<dbReference type="EMBL" id="MDYN01000142">
    <property type="protein sequence ID" value="OQD75876.1"/>
    <property type="molecule type" value="Genomic_DNA"/>
</dbReference>
<feature type="domain" description="HAT C-terminal dimerisation" evidence="4">
    <location>
        <begin position="48"/>
        <end position="102"/>
    </location>
</feature>
<proteinExistence type="predicted"/>
<dbReference type="Pfam" id="PF00931">
    <property type="entry name" value="NB-ARC"/>
    <property type="match status" value="1"/>
</dbReference>
<keyword evidence="1" id="KW-0802">TPR repeat</keyword>
<evidence type="ECO:0000256" key="1">
    <source>
        <dbReference type="PROSITE-ProRule" id="PRU00339"/>
    </source>
</evidence>
<dbReference type="SUPFAM" id="SSF52540">
    <property type="entry name" value="P-loop containing nucleoside triphosphate hydrolases"/>
    <property type="match status" value="1"/>
</dbReference>
<dbReference type="Proteomes" id="UP000191672">
    <property type="component" value="Unassembled WGS sequence"/>
</dbReference>
<dbReference type="GO" id="GO:0046983">
    <property type="term" value="F:protein dimerization activity"/>
    <property type="evidence" value="ECO:0007669"/>
    <property type="project" value="InterPro"/>
</dbReference>
<dbReference type="Gene3D" id="3.40.50.300">
    <property type="entry name" value="P-loop containing nucleotide triphosphate hydrolases"/>
    <property type="match status" value="1"/>
</dbReference>
<feature type="repeat" description="TPR" evidence="1">
    <location>
        <begin position="788"/>
        <end position="821"/>
    </location>
</feature>
<dbReference type="GO" id="GO:0043531">
    <property type="term" value="F:ADP binding"/>
    <property type="evidence" value="ECO:0007669"/>
    <property type="project" value="InterPro"/>
</dbReference>
<reference evidence="6" key="1">
    <citation type="journal article" date="2017" name="Nat. Microbiol.">
        <title>Global analysis of biosynthetic gene clusters reveals vast potential of secondary metabolite production in Penicillium species.</title>
        <authorList>
            <person name="Nielsen J.C."/>
            <person name="Grijseels S."/>
            <person name="Prigent S."/>
            <person name="Ji B."/>
            <person name="Dainat J."/>
            <person name="Nielsen K.F."/>
            <person name="Frisvad J.C."/>
            <person name="Workman M."/>
            <person name="Nielsen J."/>
        </authorList>
    </citation>
    <scope>NUCLEOTIDE SEQUENCE [LARGE SCALE GENOMIC DNA]</scope>
    <source>
        <strain evidence="6">IBT 31811</strain>
    </source>
</reference>
<dbReference type="PANTHER" id="PTHR46082:SF6">
    <property type="entry name" value="AAA+ ATPASE DOMAIN-CONTAINING PROTEIN-RELATED"/>
    <property type="match status" value="1"/>
</dbReference>
<feature type="repeat" description="TPR" evidence="1">
    <location>
        <begin position="701"/>
        <end position="734"/>
    </location>
</feature>
<dbReference type="SMART" id="SM00028">
    <property type="entry name" value="TPR"/>
    <property type="match status" value="4"/>
</dbReference>
<feature type="compositionally biased region" description="Acidic residues" evidence="2">
    <location>
        <begin position="185"/>
        <end position="195"/>
    </location>
</feature>
<dbReference type="InterPro" id="IPR002182">
    <property type="entry name" value="NB-ARC"/>
</dbReference>
<feature type="domain" description="NB-ARC" evidence="3">
    <location>
        <begin position="292"/>
        <end position="443"/>
    </location>
</feature>
<dbReference type="PANTHER" id="PTHR46082">
    <property type="entry name" value="ATP/GTP-BINDING PROTEIN-RELATED"/>
    <property type="match status" value="1"/>
</dbReference>
<dbReference type="Pfam" id="PF05699">
    <property type="entry name" value="Dimer_Tnp_hAT"/>
    <property type="match status" value="1"/>
</dbReference>
<dbReference type="SUPFAM" id="SSF53098">
    <property type="entry name" value="Ribonuclease H-like"/>
    <property type="match status" value="1"/>
</dbReference>
<sequence>LIILTLLESLEKLTRALDITLKVFYGLFKTKIKARLLGTNFCRFGRRQADFAPILAPFARRLCNTVANSAAAERAFSQMNLQHTKVRNRLEPHRVEKLLFIQINKRQFRTEQPPKITQEFLLEEEDDEIERVLQRKQVQDHLSEGSVTSDTSSNPASSPTPNPTPGVGSNLVPTLDINPGLNPEPEPESNLEQDPEPTSAPNSAPTSALVSALNSALNSASGSANPALNKEWHGYAAVVAAAYAKELVLVVPVAQIETTPTARDTLADSVHHFNVPLDLTAVPVIKNFVGRQDELGNLWQYLQPKNPPSRKVAILHGLGGMGKTQLAIRFARDHKDNFTAIFWLSGKDRDALLQSLSLSLNRVPGQLWESGATDDGEVEQRARHMLRWLGLEGNSRWLIILDNIDQYSPLNSAVGNGYDIAEFFPTGDHGSILITSRLQGLTELGKPFPVHKLDTHHTIRLLLQSSGLLAKNTTRKLKGDSGTMALEYIFALASRLDGLPLAIVLAGAFTRETGNSITEYLKFYRETWSELQLQSSPGRQYQQGNVLQTWMISYLEIKKRDQNAAALLLLLARFDNRDIWYELVESSSYCSDIPVWLESALSSGLAFKVGVKTLIGFSLLESKQQEGSYAMHPVVQDWCLHLASTDENVHSIQLNELALISVGYTVPSSSERYYSALQQRLIPHANYVRYGDLSDDDVALWGALHRLGDLYSDQGKLNEAEEMYQRALVGKEKALGPDHTSTLNTVNNLGLLYSDQDKLNEAEEMYQRALAGYEKALGPQHKTHAPTLNTVNNLGTLYSDQGKLNEAEEMFQRALAGYEKALGPDHTFTLDTVNNLGNLYSDQGKLNEAEEMYQRALAGYGQTLGSDHDRTRRVAERLNSLNIADGH</sequence>
<keyword evidence="6" id="KW-1185">Reference proteome</keyword>
<dbReference type="Pfam" id="PF13424">
    <property type="entry name" value="TPR_12"/>
    <property type="match status" value="2"/>
</dbReference>
<protein>
    <submittedName>
        <fullName evidence="5">Uncharacterized protein</fullName>
    </submittedName>
</protein>
<gene>
    <name evidence="5" type="ORF">PENANT_c142G10886</name>
</gene>
<evidence type="ECO:0000313" key="5">
    <source>
        <dbReference type="EMBL" id="OQD75876.1"/>
    </source>
</evidence>
<feature type="compositionally biased region" description="Low complexity" evidence="2">
    <location>
        <begin position="148"/>
        <end position="157"/>
    </location>
</feature>
<evidence type="ECO:0000256" key="2">
    <source>
        <dbReference type="SAM" id="MobiDB-lite"/>
    </source>
</evidence>
<dbReference type="InterPro" id="IPR053137">
    <property type="entry name" value="NLR-like"/>
</dbReference>
<dbReference type="InterPro" id="IPR008906">
    <property type="entry name" value="HATC_C_dom"/>
</dbReference>
<evidence type="ECO:0000259" key="3">
    <source>
        <dbReference type="Pfam" id="PF00931"/>
    </source>
</evidence>
<feature type="repeat" description="TPR" evidence="1">
    <location>
        <begin position="830"/>
        <end position="863"/>
    </location>
</feature>
<accession>A0A1V6PH63</accession>
<dbReference type="PRINTS" id="PR00364">
    <property type="entry name" value="DISEASERSIST"/>
</dbReference>
<dbReference type="InterPro" id="IPR027417">
    <property type="entry name" value="P-loop_NTPase"/>
</dbReference>
<dbReference type="PROSITE" id="PS50005">
    <property type="entry name" value="TPR"/>
    <property type="match status" value="4"/>
</dbReference>
<feature type="repeat" description="TPR" evidence="1">
    <location>
        <begin position="743"/>
        <end position="776"/>
    </location>
</feature>
<dbReference type="InterPro" id="IPR011990">
    <property type="entry name" value="TPR-like_helical_dom_sf"/>
</dbReference>
<evidence type="ECO:0000313" key="6">
    <source>
        <dbReference type="Proteomes" id="UP000191672"/>
    </source>
</evidence>
<feature type="region of interest" description="Disordered" evidence="2">
    <location>
        <begin position="138"/>
        <end position="209"/>
    </location>
</feature>
<name>A0A1V6PH63_9EURO</name>
<dbReference type="AlphaFoldDB" id="A0A1V6PH63"/>
<evidence type="ECO:0000259" key="4">
    <source>
        <dbReference type="Pfam" id="PF05699"/>
    </source>
</evidence>
<comment type="caution">
    <text evidence="5">The sequence shown here is derived from an EMBL/GenBank/DDBJ whole genome shotgun (WGS) entry which is preliminary data.</text>
</comment>
<dbReference type="InterPro" id="IPR019734">
    <property type="entry name" value="TPR_rpt"/>
</dbReference>
<feature type="non-terminal residue" evidence="5">
    <location>
        <position position="1"/>
    </location>
</feature>